<evidence type="ECO:0000313" key="1">
    <source>
        <dbReference type="EMBL" id="KAF0714521.1"/>
    </source>
</evidence>
<dbReference type="EMBL" id="VJMI01017239">
    <property type="protein sequence ID" value="KAF0714521.1"/>
    <property type="molecule type" value="Genomic_DNA"/>
</dbReference>
<proteinExistence type="predicted"/>
<organism evidence="1 2">
    <name type="scientific">Aphanomyces astaci</name>
    <name type="common">Crayfish plague agent</name>
    <dbReference type="NCBI Taxonomy" id="112090"/>
    <lineage>
        <taxon>Eukaryota</taxon>
        <taxon>Sar</taxon>
        <taxon>Stramenopiles</taxon>
        <taxon>Oomycota</taxon>
        <taxon>Saprolegniomycetes</taxon>
        <taxon>Saprolegniales</taxon>
        <taxon>Verrucalvaceae</taxon>
        <taxon>Aphanomyces</taxon>
    </lineage>
</organism>
<dbReference type="Proteomes" id="UP000469452">
    <property type="component" value="Unassembled WGS sequence"/>
</dbReference>
<gene>
    <name evidence="1" type="ORF">AaE_011554</name>
</gene>
<protein>
    <submittedName>
        <fullName evidence="1">Uncharacterized protein</fullName>
    </submittedName>
</protein>
<comment type="caution">
    <text evidence="1">The sequence shown here is derived from an EMBL/GenBank/DDBJ whole genome shotgun (WGS) entry which is preliminary data.</text>
</comment>
<name>A0A6A4ZNP0_APHAT</name>
<sequence>MGDVEEKLEGRAMLCFPQGGEWFQGYFYHDEWSEEEEDGKQARTLGLFGVEVPVDDCVRCCHGGYREYKLTVIIYESQEEASMDVQKTGGDYCTIQLTDAAAVDAPGAYVHFETSSMLTDESAVACIRQAFPSISAQCSNDLVRELQTCIVCIGHMSLGSSSTHFWSQFNKPSATRSSVCMM</sequence>
<evidence type="ECO:0000313" key="2">
    <source>
        <dbReference type="Proteomes" id="UP000469452"/>
    </source>
</evidence>
<reference evidence="1 2" key="1">
    <citation type="submission" date="2019-06" db="EMBL/GenBank/DDBJ databases">
        <title>Genomics analysis of Aphanomyces spp. identifies a new class of oomycete effector associated with host adaptation.</title>
        <authorList>
            <person name="Gaulin E."/>
        </authorList>
    </citation>
    <scope>NUCLEOTIDE SEQUENCE [LARGE SCALE GENOMIC DNA]</scope>
    <source>
        <strain evidence="1 2">E</strain>
    </source>
</reference>
<dbReference type="AlphaFoldDB" id="A0A6A4ZNP0"/>
<accession>A0A6A4ZNP0</accession>
<dbReference type="VEuPathDB" id="FungiDB:H257_04408"/>